<protein>
    <submittedName>
        <fullName evidence="1">Uncharacterized protein</fullName>
    </submittedName>
</protein>
<dbReference type="EMBL" id="CP081303">
    <property type="protein sequence ID" value="QZE13121.1"/>
    <property type="molecule type" value="Genomic_DNA"/>
</dbReference>
<organism evidence="1 2">
    <name type="scientific">Halosquirtibacter laminarini</name>
    <dbReference type="NCBI Taxonomy" id="3374600"/>
    <lineage>
        <taxon>Bacteria</taxon>
        <taxon>Pseudomonadati</taxon>
        <taxon>Bacteroidota</taxon>
        <taxon>Bacteroidia</taxon>
        <taxon>Marinilabiliales</taxon>
        <taxon>Prolixibacteraceae</taxon>
        <taxon>Halosquirtibacter</taxon>
    </lineage>
</organism>
<keyword evidence="2" id="KW-1185">Reference proteome</keyword>
<evidence type="ECO:0000313" key="2">
    <source>
        <dbReference type="Proteomes" id="UP000826212"/>
    </source>
</evidence>
<accession>A0AC61NC78</accession>
<gene>
    <name evidence="1" type="ORF">K4L44_11025</name>
</gene>
<evidence type="ECO:0000313" key="1">
    <source>
        <dbReference type="EMBL" id="QZE13121.1"/>
    </source>
</evidence>
<sequence length="442" mass="48094">MVLYIIICLYILLLFALGFRSHFRIKNSNDFIVAGRKGTEVDITGSLLATVVGSSAILGTLNLTVTQGWAALWFLFSASLGLWVLVPKVEEIYNKQKLTLPQLIGSYYGNQAKFISSAIIPIAWVGIVAAQIIGAAKILVTLTGTSYENCVYIAGFVLITYTVLGGQVSIIKTDKIQSVFIYIGLFVFTAVLLFKDGFEHVEPLQQSFPFNSSFGVGDLFILILTYSTTFLVGPDIYTRIFSSSSSKVAMHSVRNVAILLLPLSFVLCYVGMYINGLNMPVYSNGINFMAFVKGYAPETIFILCSLSLLSAVLSSADTTLLSASIILMDIRKSDDLSSLRRTRIIIVLLGLIATLIALKIGSIIKMLLTALSFYSGAFIIPVLAVLYLKQKPKGNPMVAMILGGSVALIGKVAVLMGHSWGNWIIVSAFTVNALCLFFLKKN</sequence>
<proteinExistence type="predicted"/>
<reference evidence="1" key="1">
    <citation type="submission" date="2021-08" db="EMBL/GenBank/DDBJ databases">
        <title>Novel anaerobic bacterium isolated from sea squirt in East Sea, Republic of Korea.</title>
        <authorList>
            <person name="Nguyen T.H."/>
            <person name="Li Z."/>
            <person name="Lee Y.-J."/>
            <person name="Ko J."/>
            <person name="Kim S.-G."/>
        </authorList>
    </citation>
    <scope>NUCLEOTIDE SEQUENCE</scope>
    <source>
        <strain evidence="1">KCTC 25031</strain>
    </source>
</reference>
<name>A0AC61NC78_9BACT</name>
<dbReference type="Proteomes" id="UP000826212">
    <property type="component" value="Chromosome"/>
</dbReference>